<feature type="transmembrane region" description="Helical" evidence="6">
    <location>
        <begin position="53"/>
        <end position="72"/>
    </location>
</feature>
<proteinExistence type="predicted"/>
<feature type="transmembrane region" description="Helical" evidence="6">
    <location>
        <begin position="93"/>
        <end position="115"/>
    </location>
</feature>
<dbReference type="Pfam" id="PF13440">
    <property type="entry name" value="Polysacc_synt_3"/>
    <property type="match status" value="1"/>
</dbReference>
<dbReference type="PANTHER" id="PTHR30250">
    <property type="entry name" value="PST FAMILY PREDICTED COLANIC ACID TRANSPORTER"/>
    <property type="match status" value="1"/>
</dbReference>
<evidence type="ECO:0000256" key="4">
    <source>
        <dbReference type="ARBA" id="ARBA00022989"/>
    </source>
</evidence>
<evidence type="ECO:0000256" key="2">
    <source>
        <dbReference type="ARBA" id="ARBA00022475"/>
    </source>
</evidence>
<evidence type="ECO:0000256" key="6">
    <source>
        <dbReference type="SAM" id="Phobius"/>
    </source>
</evidence>
<name>A0A0G1GEE6_9BACT</name>
<dbReference type="AlphaFoldDB" id="A0A0G1GEE6"/>
<keyword evidence="3 6" id="KW-0812">Transmembrane</keyword>
<organism evidence="7 8">
    <name type="scientific">Candidatus Woesebacteria bacterium GW2011_GWB1_43_14</name>
    <dbReference type="NCBI Taxonomy" id="1618578"/>
    <lineage>
        <taxon>Bacteria</taxon>
        <taxon>Candidatus Woeseibacteriota</taxon>
    </lineage>
</organism>
<keyword evidence="2" id="KW-1003">Cell membrane</keyword>
<protein>
    <submittedName>
        <fullName evidence="7">Capsular polysaccharide biosynthesis protein</fullName>
    </submittedName>
</protein>
<keyword evidence="4 6" id="KW-1133">Transmembrane helix</keyword>
<feature type="transmembrane region" description="Helical" evidence="6">
    <location>
        <begin position="363"/>
        <end position="381"/>
    </location>
</feature>
<feature type="transmembrane region" description="Helical" evidence="6">
    <location>
        <begin position="12"/>
        <end position="33"/>
    </location>
</feature>
<evidence type="ECO:0000256" key="5">
    <source>
        <dbReference type="ARBA" id="ARBA00023136"/>
    </source>
</evidence>
<feature type="transmembrane region" description="Helical" evidence="6">
    <location>
        <begin position="121"/>
        <end position="138"/>
    </location>
</feature>
<evidence type="ECO:0000256" key="1">
    <source>
        <dbReference type="ARBA" id="ARBA00004651"/>
    </source>
</evidence>
<feature type="transmembrane region" description="Helical" evidence="6">
    <location>
        <begin position="221"/>
        <end position="243"/>
    </location>
</feature>
<evidence type="ECO:0000313" key="8">
    <source>
        <dbReference type="Proteomes" id="UP000034090"/>
    </source>
</evidence>
<dbReference type="STRING" id="1618578.UV74_C0013G0360"/>
<feature type="transmembrane region" description="Helical" evidence="6">
    <location>
        <begin position="393"/>
        <end position="412"/>
    </location>
</feature>
<dbReference type="EMBL" id="LCFQ01000013">
    <property type="protein sequence ID" value="KKS97238.1"/>
    <property type="molecule type" value="Genomic_DNA"/>
</dbReference>
<feature type="transmembrane region" description="Helical" evidence="6">
    <location>
        <begin position="150"/>
        <end position="174"/>
    </location>
</feature>
<dbReference type="InterPro" id="IPR050833">
    <property type="entry name" value="Poly_Biosynth_Transport"/>
</dbReference>
<dbReference type="Proteomes" id="UP000034090">
    <property type="component" value="Unassembled WGS sequence"/>
</dbReference>
<sequence>MKLKKILNNNSLLAGSAVMIFGSLGVNAINYFYHIVMGRLLGPADYGELISLYAILYIISVAPMSTSYAIVKEISRAKNKKERSIVYYSLRRYLWRFAIASSIFFVFMSPIIAHFLHIEGVFSTATVGFTLFFMLVLLEDQAALQGTLNFFGVVASNLASSLIKLIFGVIFIVLGLSVPGAMMAILLAVVASYCVASLMVRGVISTRPPKKEIPLAPFLKFAFPVLLQALAFVSLMSTDIILVKHFLSPKDAGLYGALSTLGKIIYFAAQPVTAVMFPLVSGRKSRGEHYRHIFYASFVLTLLISSCVVFIYYLIPHVAIGILYGGEYLEAKSELVWMGLFITFYTASYLVVNFLLSINRVKIVILPLVASIAQIVMIWSYHVNLLAVIKSSLTISILLFLSLGFYLANYQFRLMYANKKS</sequence>
<evidence type="ECO:0000313" key="7">
    <source>
        <dbReference type="EMBL" id="KKS97238.1"/>
    </source>
</evidence>
<feature type="transmembrane region" description="Helical" evidence="6">
    <location>
        <begin position="335"/>
        <end position="356"/>
    </location>
</feature>
<evidence type="ECO:0000256" key="3">
    <source>
        <dbReference type="ARBA" id="ARBA00022692"/>
    </source>
</evidence>
<feature type="transmembrane region" description="Helical" evidence="6">
    <location>
        <begin position="180"/>
        <end position="200"/>
    </location>
</feature>
<comment type="subcellular location">
    <subcellularLocation>
        <location evidence="1">Cell membrane</location>
        <topology evidence="1">Multi-pass membrane protein</topology>
    </subcellularLocation>
</comment>
<keyword evidence="5 6" id="KW-0472">Membrane</keyword>
<feature type="transmembrane region" description="Helical" evidence="6">
    <location>
        <begin position="293"/>
        <end position="315"/>
    </location>
</feature>
<gene>
    <name evidence="7" type="ORF">UV74_C0013G0360</name>
</gene>
<dbReference type="GO" id="GO:0005886">
    <property type="term" value="C:plasma membrane"/>
    <property type="evidence" value="ECO:0007669"/>
    <property type="project" value="UniProtKB-SubCell"/>
</dbReference>
<feature type="transmembrane region" description="Helical" evidence="6">
    <location>
        <begin position="263"/>
        <end position="281"/>
    </location>
</feature>
<dbReference type="PANTHER" id="PTHR30250:SF28">
    <property type="entry name" value="POLYSACCHARIDE BIOSYNTHESIS PROTEIN"/>
    <property type="match status" value="1"/>
</dbReference>
<comment type="caution">
    <text evidence="7">The sequence shown here is derived from an EMBL/GenBank/DDBJ whole genome shotgun (WGS) entry which is preliminary data.</text>
</comment>
<accession>A0A0G1GEE6</accession>
<reference evidence="7 8" key="1">
    <citation type="journal article" date="2015" name="Nature">
        <title>rRNA introns, odd ribosomes, and small enigmatic genomes across a large radiation of phyla.</title>
        <authorList>
            <person name="Brown C.T."/>
            <person name="Hug L.A."/>
            <person name="Thomas B.C."/>
            <person name="Sharon I."/>
            <person name="Castelle C.J."/>
            <person name="Singh A."/>
            <person name="Wilkins M.J."/>
            <person name="Williams K.H."/>
            <person name="Banfield J.F."/>
        </authorList>
    </citation>
    <scope>NUCLEOTIDE SEQUENCE [LARGE SCALE GENOMIC DNA]</scope>
</reference>